<keyword evidence="6" id="KW-0407">Ion channel</keyword>
<feature type="transmembrane region" description="Helical" evidence="6">
    <location>
        <begin position="33"/>
        <end position="54"/>
    </location>
</feature>
<dbReference type="InterPro" id="IPR000615">
    <property type="entry name" value="Bestrophin"/>
</dbReference>
<organism evidence="7 8">
    <name type="scientific">Nicrophorus vespilloides</name>
    <name type="common">Boreal carrion beetle</name>
    <dbReference type="NCBI Taxonomy" id="110193"/>
    <lineage>
        <taxon>Eukaryota</taxon>
        <taxon>Metazoa</taxon>
        <taxon>Ecdysozoa</taxon>
        <taxon>Arthropoda</taxon>
        <taxon>Hexapoda</taxon>
        <taxon>Insecta</taxon>
        <taxon>Pterygota</taxon>
        <taxon>Neoptera</taxon>
        <taxon>Endopterygota</taxon>
        <taxon>Coleoptera</taxon>
        <taxon>Polyphaga</taxon>
        <taxon>Staphyliniformia</taxon>
        <taxon>Silphidae</taxon>
        <taxon>Nicrophorinae</taxon>
        <taxon>Nicrophorus</taxon>
    </lineage>
</organism>
<keyword evidence="6" id="KW-1003">Cell membrane</keyword>
<evidence type="ECO:0000256" key="5">
    <source>
        <dbReference type="ARBA" id="ARBA00034769"/>
    </source>
</evidence>
<reference evidence="8" key="1">
    <citation type="submission" date="2025-08" db="UniProtKB">
        <authorList>
            <consortium name="RefSeq"/>
        </authorList>
    </citation>
    <scope>IDENTIFICATION</scope>
    <source>
        <tissue evidence="8">Whole Larva</tissue>
    </source>
</reference>
<dbReference type="GeneID" id="108567109"/>
<evidence type="ECO:0000256" key="6">
    <source>
        <dbReference type="RuleBase" id="RU363126"/>
    </source>
</evidence>
<keyword evidence="2 6" id="KW-0812">Transmembrane</keyword>
<keyword evidence="6" id="KW-0869">Chloride channel</keyword>
<protein>
    <recommendedName>
        <fullName evidence="6">Bestrophin homolog</fullName>
    </recommendedName>
</protein>
<sequence length="493" mass="57693">MTVTYTSQVSSTNSRFSIFVKLLFRWKASIYKLIWRDLIVFLALYYAVYFLHIYGFNEDAKKWFQKIVIYCRQYYSLIPLSFVLGFYVDLVMNRFWDQYQSIPYPDTLAIILSASMQQQSERSRLARRSIMRYICLSFAITMSMISPKAKKRFPKTDHFVEAGLMLQDEKKIYEELEAQSASINSYLIPIAWAANLVIKSRDEGLITSDIHVRTVTEEIAKIRNKCGELLDFDWISIPLVYTQVVTLAVYWYFLTTIVAHQFVDADTDLHFPYITILEFFFYMGWLKVAEALINPFGDDDDDFEVNWLIDRHVNVSYLLVDKMHHQHPTLGKDLYWDSMVPQHLPYTVASEQYSDNMPIASTDKIILKSAEEEIIIDSTENLQDNDGKKKKKSWIRRLFKKRSERLKHRPINQSDYIIQNMDGIAQETSAKAPENIDGQDASASCDDDSFERLKAIRQNQLRSKIKKYVTLMKYQGDGKVDEDDSLIEEIINN</sequence>
<keyword evidence="6" id="KW-0813">Transport</keyword>
<evidence type="ECO:0000256" key="3">
    <source>
        <dbReference type="ARBA" id="ARBA00022989"/>
    </source>
</evidence>
<dbReference type="Pfam" id="PF01062">
    <property type="entry name" value="Bestrophin"/>
    <property type="match status" value="1"/>
</dbReference>
<evidence type="ECO:0000256" key="4">
    <source>
        <dbReference type="ARBA" id="ARBA00023136"/>
    </source>
</evidence>
<evidence type="ECO:0000256" key="1">
    <source>
        <dbReference type="ARBA" id="ARBA00004370"/>
    </source>
</evidence>
<keyword evidence="4 6" id="KW-0472">Membrane</keyword>
<keyword evidence="7" id="KW-1185">Reference proteome</keyword>
<proteinExistence type="inferred from homology"/>
<accession>A0ABM1N7R9</accession>
<comment type="subcellular location">
    <subcellularLocation>
        <location evidence="6">Cell membrane</location>
        <topology evidence="6">Multi-pass membrane protein</topology>
    </subcellularLocation>
    <subcellularLocation>
        <location evidence="1">Membrane</location>
    </subcellularLocation>
</comment>
<dbReference type="PANTHER" id="PTHR10736:SF65">
    <property type="entry name" value="BESTROPHIN 1, ISOFORM C-RELATED"/>
    <property type="match status" value="1"/>
</dbReference>
<feature type="transmembrane region" description="Helical" evidence="6">
    <location>
        <begin position="130"/>
        <end position="146"/>
    </location>
</feature>
<evidence type="ECO:0000256" key="2">
    <source>
        <dbReference type="ARBA" id="ARBA00022692"/>
    </source>
</evidence>
<evidence type="ECO:0000313" key="7">
    <source>
        <dbReference type="Proteomes" id="UP000695000"/>
    </source>
</evidence>
<keyword evidence="3 6" id="KW-1133">Transmembrane helix</keyword>
<keyword evidence="6" id="KW-0406">Ion transport</keyword>
<comment type="similarity">
    <text evidence="5 6">Belongs to the anion channel-forming bestrophin (TC 1.A.46) family. Calcium-sensitive chloride channel subfamily.</text>
</comment>
<name>A0ABM1N7R9_NICVS</name>
<evidence type="ECO:0000313" key="8">
    <source>
        <dbReference type="RefSeq" id="XP_017782869.1"/>
    </source>
</evidence>
<feature type="transmembrane region" description="Helical" evidence="6">
    <location>
        <begin position="74"/>
        <end position="92"/>
    </location>
</feature>
<keyword evidence="6" id="KW-0868">Chloride</keyword>
<dbReference type="PANTHER" id="PTHR10736">
    <property type="entry name" value="BESTROPHIN"/>
    <property type="match status" value="1"/>
</dbReference>
<comment type="function">
    <text evidence="6">Forms chloride channels.</text>
</comment>
<dbReference type="InterPro" id="IPR021134">
    <property type="entry name" value="Bestrophin-like"/>
</dbReference>
<dbReference type="RefSeq" id="XP_017782869.1">
    <property type="nucleotide sequence ID" value="XM_017927380.1"/>
</dbReference>
<gene>
    <name evidence="8" type="primary">LOC108567109</name>
</gene>
<dbReference type="Proteomes" id="UP000695000">
    <property type="component" value="Unplaced"/>
</dbReference>